<evidence type="ECO:0000313" key="2">
    <source>
        <dbReference type="Proteomes" id="UP000627781"/>
    </source>
</evidence>
<name>A0ABR8PYR1_9CLOT</name>
<accession>A0ABR8PYR1</accession>
<feature type="non-terminal residue" evidence="1">
    <location>
        <position position="45"/>
    </location>
</feature>
<comment type="caution">
    <text evidence="1">The sequence shown here is derived from an EMBL/GenBank/DDBJ whole genome shotgun (WGS) entry which is preliminary data.</text>
</comment>
<sequence length="45" mass="5408">MSKELTHKSALKQGLIVNKIEYRDEKSLIVTKEMKIYKKEESNYY</sequence>
<organism evidence="1 2">
    <name type="scientific">Clostridium cibarium</name>
    <dbReference type="NCBI Taxonomy" id="2762247"/>
    <lineage>
        <taxon>Bacteria</taxon>
        <taxon>Bacillati</taxon>
        <taxon>Bacillota</taxon>
        <taxon>Clostridia</taxon>
        <taxon>Eubacteriales</taxon>
        <taxon>Clostridiaceae</taxon>
        <taxon>Clostridium</taxon>
    </lineage>
</organism>
<reference evidence="1 2" key="1">
    <citation type="submission" date="2020-08" db="EMBL/GenBank/DDBJ databases">
        <title>A Genomic Blueprint of the Chicken Gut Microbiome.</title>
        <authorList>
            <person name="Gilroy R."/>
            <person name="Ravi A."/>
            <person name="Getino M."/>
            <person name="Pursley I."/>
            <person name="Horton D.L."/>
            <person name="Alikhan N.-F."/>
            <person name="Baker D."/>
            <person name="Gharbi K."/>
            <person name="Hall N."/>
            <person name="Watson M."/>
            <person name="Adriaenssens E.M."/>
            <person name="Foster-Nyarko E."/>
            <person name="Jarju S."/>
            <person name="Secka A."/>
            <person name="Antonio M."/>
            <person name="Oren A."/>
            <person name="Chaudhuri R."/>
            <person name="La Ragione R.M."/>
            <person name="Hildebrand F."/>
            <person name="Pallen M.J."/>
        </authorList>
    </citation>
    <scope>NUCLEOTIDE SEQUENCE [LARGE SCALE GENOMIC DNA]</scope>
    <source>
        <strain evidence="1 2">Sa3CVN1</strain>
    </source>
</reference>
<dbReference type="Proteomes" id="UP000627781">
    <property type="component" value="Unassembled WGS sequence"/>
</dbReference>
<protein>
    <submittedName>
        <fullName evidence="1">Uncharacterized protein</fullName>
    </submittedName>
</protein>
<evidence type="ECO:0000313" key="1">
    <source>
        <dbReference type="EMBL" id="MBD7913316.1"/>
    </source>
</evidence>
<proteinExistence type="predicted"/>
<keyword evidence="2" id="KW-1185">Reference proteome</keyword>
<gene>
    <name evidence="1" type="ORF">H9661_18335</name>
</gene>
<dbReference type="EMBL" id="JACSRA010000044">
    <property type="protein sequence ID" value="MBD7913316.1"/>
    <property type="molecule type" value="Genomic_DNA"/>
</dbReference>